<keyword evidence="4" id="KW-1185">Reference proteome</keyword>
<dbReference type="SUPFAM" id="SSF58104">
    <property type="entry name" value="Methyl-accepting chemotaxis protein (MCP) signaling domain"/>
    <property type="match status" value="1"/>
</dbReference>
<dbReference type="PANTHER" id="PTHR33352:SF3">
    <property type="entry name" value="SLR1612 PROTEIN"/>
    <property type="match status" value="1"/>
</dbReference>
<dbReference type="InterPro" id="IPR008538">
    <property type="entry name" value="Uma2"/>
</dbReference>
<dbReference type="InterPro" id="IPR012296">
    <property type="entry name" value="Nuclease_put_TT1808"/>
</dbReference>
<protein>
    <submittedName>
        <fullName evidence="3">Uma2 family endonuclease</fullName>
    </submittedName>
</protein>
<keyword evidence="1" id="KW-0175">Coiled coil</keyword>
<feature type="coiled-coil region" evidence="1">
    <location>
        <begin position="196"/>
        <end position="272"/>
    </location>
</feature>
<evidence type="ECO:0000256" key="1">
    <source>
        <dbReference type="SAM" id="Coils"/>
    </source>
</evidence>
<dbReference type="CDD" id="cd06260">
    <property type="entry name" value="DUF820-like"/>
    <property type="match status" value="1"/>
</dbReference>
<keyword evidence="3" id="KW-0255">Endonuclease</keyword>
<organism evidence="3 4">
    <name type="scientific">Iningainema tapete BLCC-T55</name>
    <dbReference type="NCBI Taxonomy" id="2748662"/>
    <lineage>
        <taxon>Bacteria</taxon>
        <taxon>Bacillati</taxon>
        <taxon>Cyanobacteriota</taxon>
        <taxon>Cyanophyceae</taxon>
        <taxon>Nostocales</taxon>
        <taxon>Scytonemataceae</taxon>
        <taxon>Iningainema tapete</taxon>
    </lineage>
</organism>
<dbReference type="Pfam" id="PF05685">
    <property type="entry name" value="Uma2"/>
    <property type="match status" value="1"/>
</dbReference>
<dbReference type="RefSeq" id="WP_190832075.1">
    <property type="nucleotide sequence ID" value="NZ_CAWPPI010000072.1"/>
</dbReference>
<dbReference type="SUPFAM" id="SSF52980">
    <property type="entry name" value="Restriction endonuclease-like"/>
    <property type="match status" value="1"/>
</dbReference>
<dbReference type="EMBL" id="JACXAE010000072">
    <property type="protein sequence ID" value="MBD2774691.1"/>
    <property type="molecule type" value="Genomic_DNA"/>
</dbReference>
<keyword evidence="3" id="KW-0378">Hydrolase</keyword>
<evidence type="ECO:0000313" key="3">
    <source>
        <dbReference type="EMBL" id="MBD2774691.1"/>
    </source>
</evidence>
<dbReference type="InterPro" id="IPR011335">
    <property type="entry name" value="Restrct_endonuc-II-like"/>
</dbReference>
<name>A0A8J7C8H9_9CYAN</name>
<evidence type="ECO:0000313" key="4">
    <source>
        <dbReference type="Proteomes" id="UP000629098"/>
    </source>
</evidence>
<keyword evidence="3" id="KW-0540">Nuclease</keyword>
<gene>
    <name evidence="3" type="ORF">ICL16_22140</name>
</gene>
<accession>A0A8J7C8H9</accession>
<feature type="domain" description="Putative restriction endonuclease" evidence="2">
    <location>
        <begin position="28"/>
        <end position="169"/>
    </location>
</feature>
<dbReference type="PANTHER" id="PTHR33352">
    <property type="entry name" value="SLR1095 PROTEIN"/>
    <property type="match status" value="1"/>
</dbReference>
<evidence type="ECO:0000259" key="2">
    <source>
        <dbReference type="Pfam" id="PF05685"/>
    </source>
</evidence>
<proteinExistence type="predicted"/>
<dbReference type="AlphaFoldDB" id="A0A8J7C8H9"/>
<sequence>MLVTAQQLEQQMPDATQLYSDEPEMESSLHYLQLLLLVTSLEWLWREREDFFVGANLTIYFSRQQLRNREFRGPDFFVVKETEKKPRSSWVVWEEDGRYPDLIIELLSESTANVDRKVKKNLYQNRFRTPEYFWFSPADLEFVGFKLVGNTYQEIVPNAQGWLWSQVLELYLGVLSGKLRYFTSNGDLVPTPEEAAVALQQQAQAAQQQAQAAQQQAQAAQQQAQAAQQQAQAAQQQAQTAKAEASEAQLRLQQEQQRVAQLTEQLRSLGIDPSNLT</sequence>
<comment type="caution">
    <text evidence="3">The sequence shown here is derived from an EMBL/GenBank/DDBJ whole genome shotgun (WGS) entry which is preliminary data.</text>
</comment>
<dbReference type="Proteomes" id="UP000629098">
    <property type="component" value="Unassembled WGS sequence"/>
</dbReference>
<reference evidence="3" key="1">
    <citation type="submission" date="2020-09" db="EMBL/GenBank/DDBJ databases">
        <title>Iningainema tapete sp. nov. (Scytonemataceae, Cyanobacteria) from greenhouses in central Florida (USA) produces two types of nodularin with biosynthetic potential for microcystin-LR and anabaenopeptins.</title>
        <authorList>
            <person name="Berthold D.E."/>
            <person name="Lefler F.W."/>
            <person name="Huang I.-S."/>
            <person name="Abdulla H."/>
            <person name="Zimba P.V."/>
            <person name="Laughinghouse H.D. IV."/>
        </authorList>
    </citation>
    <scope>NUCLEOTIDE SEQUENCE</scope>
    <source>
        <strain evidence="3">BLCCT55</strain>
    </source>
</reference>
<dbReference type="GO" id="GO:0004519">
    <property type="term" value="F:endonuclease activity"/>
    <property type="evidence" value="ECO:0007669"/>
    <property type="project" value="UniProtKB-KW"/>
</dbReference>
<dbReference type="Gene3D" id="3.90.1570.10">
    <property type="entry name" value="tt1808, chain A"/>
    <property type="match status" value="1"/>
</dbReference>